<name>A0A4D6T7L1_9CAUD</name>
<dbReference type="EMBL" id="MK814757">
    <property type="protein sequence ID" value="QCG77615.1"/>
    <property type="molecule type" value="Genomic_DNA"/>
</dbReference>
<accession>A0A4D6T7L1</accession>
<protein>
    <submittedName>
        <fullName evidence="1">Uncharacterized protein</fullName>
    </submittedName>
</protein>
<dbReference type="Proteomes" id="UP000298794">
    <property type="component" value="Segment"/>
</dbReference>
<reference evidence="1 2" key="1">
    <citation type="submission" date="2019-04" db="EMBL/GenBank/DDBJ databases">
        <authorList>
            <person name="Adelsberg A.K."/>
            <person name="Kohli N."/>
            <person name="Marar C.I."/>
            <person name="Roccamo R.A."/>
            <person name="Shoush J.M."/>
            <person name="Butela K.A."/>
            <person name="Garlena R.A."/>
            <person name="Russell D.A."/>
            <person name="Pope W.H."/>
            <person name="Jacobs-Sera D."/>
            <person name="Hatfull G.F."/>
        </authorList>
    </citation>
    <scope>NUCLEOTIDE SEQUENCE [LARGE SCALE GENOMIC DNA]</scope>
</reference>
<gene>
    <name evidence="1" type="primary">32</name>
    <name evidence="1" type="ORF">SEA_FAIRFAXIDUM_32</name>
</gene>
<dbReference type="GeneID" id="55013816"/>
<sequence>MVLPNTRFRVQKKWASIPRQRMVKVGDYSGTQNPVQNWESDASSPATIVNHRLVVQGAALAQVIAQVEIKSYTGNGRTVQLHRNGVSLGQFVVSANGVFVLGPFSVAVNEGDTINLVTTGTSFVGSGTIAGATTYVEVGP</sequence>
<keyword evidence="2" id="KW-1185">Reference proteome</keyword>
<organism evidence="1 2">
    <name type="scientific">Gordonia phage Fairfaxidum</name>
    <dbReference type="NCBI Taxonomy" id="2572526"/>
    <lineage>
        <taxon>Viruses</taxon>
        <taxon>Duplodnaviria</taxon>
        <taxon>Heunggongvirae</taxon>
        <taxon>Uroviricota</taxon>
        <taxon>Caudoviricetes</taxon>
        <taxon>Fairfaxidumvirus</taxon>
        <taxon>Fairfaxidumvirus fairfaxidum</taxon>
    </lineage>
</organism>
<proteinExistence type="predicted"/>
<evidence type="ECO:0000313" key="2">
    <source>
        <dbReference type="Proteomes" id="UP000298794"/>
    </source>
</evidence>
<dbReference type="RefSeq" id="YP_009822320.1">
    <property type="nucleotide sequence ID" value="NC_048185.1"/>
</dbReference>
<dbReference type="KEGG" id="vg:55013816"/>
<evidence type="ECO:0000313" key="1">
    <source>
        <dbReference type="EMBL" id="QCG77615.1"/>
    </source>
</evidence>